<evidence type="ECO:0000313" key="3">
    <source>
        <dbReference type="Proteomes" id="UP001215598"/>
    </source>
</evidence>
<proteinExistence type="predicted"/>
<sequence>MPPRRDATSSLTLRAAHARRPKSESDELSTYRGTITDRHTRKVDATWNAELGGIHPPSARSGGVVHLAGSYFLRIFYNARLQLEDGSQKVPHADTQLQHRVHAEARASLLKSRSLQSTVFRLRPLAYCRRERSSRLAVAALPCRHDTDLSSELISFSLSYHQMSLALLTTTTISHHRLTFVSARAHFTFTQLRHHQHYSITSRMMRGGESTAWHSTTRRRRDGMGRLGWPEGLPDRCGQYRAYLAGKDQMRASCARLFIWQFWADPARRDFHWVSLPQMYDFLVDSFEEPEEGTQARARVEVLLAWWNQQVFPTHASSAATNKVTAASRAVLLAQRAAMEIDD</sequence>
<evidence type="ECO:0000313" key="2">
    <source>
        <dbReference type="EMBL" id="KAJ7694952.1"/>
    </source>
</evidence>
<gene>
    <name evidence="2" type="ORF">B0H16DRAFT_1485484</name>
</gene>
<keyword evidence="3" id="KW-1185">Reference proteome</keyword>
<feature type="region of interest" description="Disordered" evidence="1">
    <location>
        <begin position="1"/>
        <end position="29"/>
    </location>
</feature>
<dbReference type="EMBL" id="JARKIB010000670">
    <property type="protein sequence ID" value="KAJ7694952.1"/>
    <property type="molecule type" value="Genomic_DNA"/>
</dbReference>
<evidence type="ECO:0000256" key="1">
    <source>
        <dbReference type="SAM" id="MobiDB-lite"/>
    </source>
</evidence>
<reference evidence="2" key="1">
    <citation type="submission" date="2023-03" db="EMBL/GenBank/DDBJ databases">
        <title>Massive genome expansion in bonnet fungi (Mycena s.s.) driven by repeated elements and novel gene families across ecological guilds.</title>
        <authorList>
            <consortium name="Lawrence Berkeley National Laboratory"/>
            <person name="Harder C.B."/>
            <person name="Miyauchi S."/>
            <person name="Viragh M."/>
            <person name="Kuo A."/>
            <person name="Thoen E."/>
            <person name="Andreopoulos B."/>
            <person name="Lu D."/>
            <person name="Skrede I."/>
            <person name="Drula E."/>
            <person name="Henrissat B."/>
            <person name="Morin E."/>
            <person name="Kohler A."/>
            <person name="Barry K."/>
            <person name="LaButti K."/>
            <person name="Morin E."/>
            <person name="Salamov A."/>
            <person name="Lipzen A."/>
            <person name="Mereny Z."/>
            <person name="Hegedus B."/>
            <person name="Baldrian P."/>
            <person name="Stursova M."/>
            <person name="Weitz H."/>
            <person name="Taylor A."/>
            <person name="Grigoriev I.V."/>
            <person name="Nagy L.G."/>
            <person name="Martin F."/>
            <person name="Kauserud H."/>
        </authorList>
    </citation>
    <scope>NUCLEOTIDE SEQUENCE</scope>
    <source>
        <strain evidence="2">CBHHK182m</strain>
    </source>
</reference>
<comment type="caution">
    <text evidence="2">The sequence shown here is derived from an EMBL/GenBank/DDBJ whole genome shotgun (WGS) entry which is preliminary data.</text>
</comment>
<protein>
    <submittedName>
        <fullName evidence="2">Uncharacterized protein</fullName>
    </submittedName>
</protein>
<dbReference type="AlphaFoldDB" id="A0AAD7DM55"/>
<dbReference type="Proteomes" id="UP001215598">
    <property type="component" value="Unassembled WGS sequence"/>
</dbReference>
<organism evidence="2 3">
    <name type="scientific">Mycena metata</name>
    <dbReference type="NCBI Taxonomy" id="1033252"/>
    <lineage>
        <taxon>Eukaryota</taxon>
        <taxon>Fungi</taxon>
        <taxon>Dikarya</taxon>
        <taxon>Basidiomycota</taxon>
        <taxon>Agaricomycotina</taxon>
        <taxon>Agaricomycetes</taxon>
        <taxon>Agaricomycetidae</taxon>
        <taxon>Agaricales</taxon>
        <taxon>Marasmiineae</taxon>
        <taxon>Mycenaceae</taxon>
        <taxon>Mycena</taxon>
    </lineage>
</organism>
<name>A0AAD7DM55_9AGAR</name>
<accession>A0AAD7DM55</accession>